<dbReference type="EMBL" id="JAIVEX010000011">
    <property type="protein sequence ID" value="MDB0524009.1"/>
    <property type="molecule type" value="Genomic_DNA"/>
</dbReference>
<gene>
    <name evidence="1" type="ORF">LBW55_20600</name>
</gene>
<dbReference type="Proteomes" id="UP001143674">
    <property type="component" value="Unassembled WGS sequence"/>
</dbReference>
<protein>
    <submittedName>
        <fullName evidence="1">Uncharacterized protein</fullName>
    </submittedName>
</protein>
<evidence type="ECO:0000313" key="1">
    <source>
        <dbReference type="EMBL" id="MDB0524009.1"/>
    </source>
</evidence>
<dbReference type="RefSeq" id="WP_184848526.1">
    <property type="nucleotide sequence ID" value="NZ_JABZEH010000001.1"/>
</dbReference>
<reference evidence="1" key="1">
    <citation type="submission" date="2021-09" db="EMBL/GenBank/DDBJ databases">
        <title>Genomic analysis of Ralstonia spp.</title>
        <authorList>
            <person name="Aburjaile F."/>
            <person name="Ariute J.C."/>
            <person name="Pais A.K.L."/>
            <person name="Albuquerque G.M.R."/>
            <person name="Silva A.M.F."/>
            <person name="Brenig B."/>
            <person name="Azevedo V."/>
            <person name="Matiuzzi M."/>
            <person name="Ramos R."/>
            <person name="Goes-Neto A."/>
            <person name="Soares S."/>
            <person name="Iseppon A.M.B."/>
            <person name="Souza E."/>
            <person name="Gama M."/>
        </authorList>
    </citation>
    <scope>NUCLEOTIDE SEQUENCE</scope>
    <source>
        <strain evidence="1">B4</strain>
    </source>
</reference>
<sequence>MSFTDEFAVVDLVLGSQLPTRSVDAFALSVVKMDRQLRRLFTYLVFQSPAFTLEHIGELRAVLGASRQAYFEGFERGFNALYQHPIEHLVGNE</sequence>
<name>A0AAE3T752_RALSL</name>
<organism evidence="1 2">
    <name type="scientific">Ralstonia solanacearum</name>
    <name type="common">Pseudomonas solanacearum</name>
    <dbReference type="NCBI Taxonomy" id="305"/>
    <lineage>
        <taxon>Bacteria</taxon>
        <taxon>Pseudomonadati</taxon>
        <taxon>Pseudomonadota</taxon>
        <taxon>Betaproteobacteria</taxon>
        <taxon>Burkholderiales</taxon>
        <taxon>Burkholderiaceae</taxon>
        <taxon>Ralstonia</taxon>
        <taxon>Ralstonia solanacearum species complex</taxon>
    </lineage>
</organism>
<proteinExistence type="predicted"/>
<evidence type="ECO:0000313" key="2">
    <source>
        <dbReference type="Proteomes" id="UP001143674"/>
    </source>
</evidence>
<comment type="caution">
    <text evidence="1">The sequence shown here is derived from an EMBL/GenBank/DDBJ whole genome shotgun (WGS) entry which is preliminary data.</text>
</comment>
<accession>A0AAE3T752</accession>
<dbReference type="AlphaFoldDB" id="A0AAE3T752"/>